<organism evidence="1 2">
    <name type="scientific">Treponema bryantii</name>
    <dbReference type="NCBI Taxonomy" id="163"/>
    <lineage>
        <taxon>Bacteria</taxon>
        <taxon>Pseudomonadati</taxon>
        <taxon>Spirochaetota</taxon>
        <taxon>Spirochaetia</taxon>
        <taxon>Spirochaetales</taxon>
        <taxon>Treponemataceae</taxon>
        <taxon>Treponema</taxon>
    </lineage>
</organism>
<dbReference type="OrthoDB" id="361758at2"/>
<proteinExistence type="predicted"/>
<keyword evidence="2" id="KW-1185">Reference proteome</keyword>
<dbReference type="STRING" id="163.SAMN04487775_104157"/>
<evidence type="ECO:0000313" key="2">
    <source>
        <dbReference type="Proteomes" id="UP000182360"/>
    </source>
</evidence>
<sequence>MTATEKYLAMNNEFCKLRDAIYESNVVEADEDENVQQSVQMALGVLCQYLDYYKELNKVKSREKTKQ</sequence>
<accession>A0A1H9AIG2</accession>
<name>A0A1H9AIG2_9SPIR</name>
<dbReference type="AlphaFoldDB" id="A0A1H9AIG2"/>
<dbReference type="Proteomes" id="UP000182360">
    <property type="component" value="Unassembled WGS sequence"/>
</dbReference>
<dbReference type="EMBL" id="FOFU01000001">
    <property type="protein sequence ID" value="SEP76183.1"/>
    <property type="molecule type" value="Genomic_DNA"/>
</dbReference>
<reference evidence="1 2" key="1">
    <citation type="submission" date="2016-10" db="EMBL/GenBank/DDBJ databases">
        <authorList>
            <person name="de Groot N.N."/>
        </authorList>
    </citation>
    <scope>NUCLEOTIDE SEQUENCE [LARGE SCALE GENOMIC DNA]</scope>
    <source>
        <strain evidence="1 2">B25</strain>
    </source>
</reference>
<dbReference type="RefSeq" id="WP_143064141.1">
    <property type="nucleotide sequence ID" value="NZ_AP025286.1"/>
</dbReference>
<protein>
    <submittedName>
        <fullName evidence="1">Uncharacterized protein</fullName>
    </submittedName>
</protein>
<gene>
    <name evidence="1" type="ORF">SAMN04487977_101342</name>
</gene>
<evidence type="ECO:0000313" key="1">
    <source>
        <dbReference type="EMBL" id="SEP76183.1"/>
    </source>
</evidence>